<dbReference type="EMBL" id="CABDVU010000001">
    <property type="protein sequence ID" value="VTN14538.1"/>
    <property type="molecule type" value="Genomic_DNA"/>
</dbReference>
<protein>
    <submittedName>
        <fullName evidence="1">Uncharacterized protein</fullName>
    </submittedName>
</protein>
<accession>A0A4U9DDV7</accession>
<name>A0A4U9DDV7_RAOTE</name>
<gene>
    <name evidence="1" type="ORF">NCTC9185_06601</name>
</gene>
<dbReference type="Proteomes" id="UP000339249">
    <property type="component" value="Unassembled WGS sequence"/>
</dbReference>
<evidence type="ECO:0000313" key="2">
    <source>
        <dbReference type="Proteomes" id="UP000339249"/>
    </source>
</evidence>
<evidence type="ECO:0000313" key="1">
    <source>
        <dbReference type="EMBL" id="VTN14538.1"/>
    </source>
</evidence>
<organism evidence="1 2">
    <name type="scientific">Raoultella terrigena</name>
    <name type="common">Klebsiella terrigena</name>
    <dbReference type="NCBI Taxonomy" id="577"/>
    <lineage>
        <taxon>Bacteria</taxon>
        <taxon>Pseudomonadati</taxon>
        <taxon>Pseudomonadota</taxon>
        <taxon>Gammaproteobacteria</taxon>
        <taxon>Enterobacterales</taxon>
        <taxon>Enterobacteriaceae</taxon>
        <taxon>Klebsiella/Raoultella group</taxon>
        <taxon>Raoultella</taxon>
    </lineage>
</organism>
<dbReference type="AlphaFoldDB" id="A0A4U9DDV7"/>
<sequence>MNSAWVKHAISEINADYQRSADTHLIRLALPGFPRDPDLPEG</sequence>
<proteinExistence type="predicted"/>
<reference evidence="1 2" key="1">
    <citation type="submission" date="2019-04" db="EMBL/GenBank/DDBJ databases">
        <authorList>
            <consortium name="Pathogen Informatics"/>
        </authorList>
    </citation>
    <scope>NUCLEOTIDE SEQUENCE [LARGE SCALE GENOMIC DNA]</scope>
    <source>
        <strain evidence="1 2">NCTC9185</strain>
    </source>
</reference>